<name>A0ABP9V863_9DEIO</name>
<evidence type="ECO:0000313" key="1">
    <source>
        <dbReference type="EMBL" id="GAA5501465.1"/>
    </source>
</evidence>
<proteinExistence type="predicted"/>
<comment type="caution">
    <text evidence="1">The sequence shown here is derived from an EMBL/GenBank/DDBJ whole genome shotgun (WGS) entry which is preliminary data.</text>
</comment>
<reference evidence="1 2" key="1">
    <citation type="submission" date="2024-02" db="EMBL/GenBank/DDBJ databases">
        <title>Deinococcus xinjiangensis NBRC 107630.</title>
        <authorList>
            <person name="Ichikawa N."/>
            <person name="Katano-Makiyama Y."/>
            <person name="Hidaka K."/>
        </authorList>
    </citation>
    <scope>NUCLEOTIDE SEQUENCE [LARGE SCALE GENOMIC DNA]</scope>
    <source>
        <strain evidence="1 2">NBRC 107630</strain>
    </source>
</reference>
<dbReference type="Proteomes" id="UP001458946">
    <property type="component" value="Unassembled WGS sequence"/>
</dbReference>
<sequence length="90" mass="10392">MNAVSSVPSDIVSLRMTHCRAEHAAGEAQYHLAVLYYRACFEAAEYRQDPRAMQFFALKLADCYEEMHLWKKAEDFRALAEAADKPFSWD</sequence>
<evidence type="ECO:0000313" key="2">
    <source>
        <dbReference type="Proteomes" id="UP001458946"/>
    </source>
</evidence>
<accession>A0ABP9V863</accession>
<protein>
    <submittedName>
        <fullName evidence="1">Uncharacterized protein</fullName>
    </submittedName>
</protein>
<keyword evidence="2" id="KW-1185">Reference proteome</keyword>
<organism evidence="1 2">
    <name type="scientific">Deinococcus xinjiangensis</name>
    <dbReference type="NCBI Taxonomy" id="457454"/>
    <lineage>
        <taxon>Bacteria</taxon>
        <taxon>Thermotogati</taxon>
        <taxon>Deinococcota</taxon>
        <taxon>Deinococci</taxon>
        <taxon>Deinococcales</taxon>
        <taxon>Deinococcaceae</taxon>
        <taxon>Deinococcus</taxon>
    </lineage>
</organism>
<dbReference type="EMBL" id="BAABRN010000009">
    <property type="protein sequence ID" value="GAA5501465.1"/>
    <property type="molecule type" value="Genomic_DNA"/>
</dbReference>
<gene>
    <name evidence="1" type="ORF">Dxin01_01197</name>
</gene>
<dbReference type="RefSeq" id="WP_353541431.1">
    <property type="nucleotide sequence ID" value="NZ_BAABRN010000009.1"/>
</dbReference>